<keyword evidence="6 8" id="KW-1133">Transmembrane helix</keyword>
<sequence>MDHHIAIEKHHFNNSNMSLEEISEQELKRHEHLRQHEIHKGHDAMHAEMIIILFITLIGAQVILVEWKRRHHRSYQLITLAGMWIIPLGLSLKNSWWRFIFLWLLFTCITALIVKKAVETPIEKTTPRLVYKWFYFIYKLSYALGLVGYCLMVIAVSGLNTIIGIKAETMMDFGVLCLFYGLYYGVLGQDIAEISSDKMASHIGYYSKEGIPSRSLDENVCAVCSNKLPHIANDDGNKEKTYRLSCDHVFHEFCIRGWCIVGKKQICPYCKEKVDLKQMFRNPWEKPHVLYGSLLDWIRWLIAWQPVILCIVRGINYVLALE</sequence>
<dbReference type="GO" id="GO:0008270">
    <property type="term" value="F:zinc ion binding"/>
    <property type="evidence" value="ECO:0007669"/>
    <property type="project" value="UniProtKB-KW"/>
</dbReference>
<keyword evidence="4" id="KW-0863">Zinc-finger</keyword>
<evidence type="ECO:0000256" key="2">
    <source>
        <dbReference type="ARBA" id="ARBA00022692"/>
    </source>
</evidence>
<keyword evidence="7 8" id="KW-0472">Membrane</keyword>
<gene>
    <name evidence="10" type="ORF">NEZAVI_LOCUS3629</name>
</gene>
<evidence type="ECO:0000256" key="8">
    <source>
        <dbReference type="SAM" id="Phobius"/>
    </source>
</evidence>
<dbReference type="InterPro" id="IPR040176">
    <property type="entry name" value="RNF121/RNF175"/>
</dbReference>
<dbReference type="PANTHER" id="PTHR13407:SF0">
    <property type="entry name" value="FI05221P"/>
    <property type="match status" value="1"/>
</dbReference>
<keyword evidence="3" id="KW-0479">Metal-binding</keyword>
<evidence type="ECO:0000256" key="4">
    <source>
        <dbReference type="ARBA" id="ARBA00022771"/>
    </source>
</evidence>
<keyword evidence="2 8" id="KW-0812">Transmembrane</keyword>
<dbReference type="GO" id="GO:0000139">
    <property type="term" value="C:Golgi membrane"/>
    <property type="evidence" value="ECO:0007669"/>
    <property type="project" value="TreeGrafter"/>
</dbReference>
<dbReference type="SUPFAM" id="SSF57850">
    <property type="entry name" value="RING/U-box"/>
    <property type="match status" value="1"/>
</dbReference>
<evidence type="ECO:0000259" key="9">
    <source>
        <dbReference type="SMART" id="SM00184"/>
    </source>
</evidence>
<comment type="subcellular location">
    <subcellularLocation>
        <location evidence="1">Membrane</location>
        <topology evidence="1">Multi-pass membrane protein</topology>
    </subcellularLocation>
</comment>
<feature type="transmembrane region" description="Helical" evidence="8">
    <location>
        <begin position="49"/>
        <end position="67"/>
    </location>
</feature>
<feature type="transmembrane region" description="Helical" evidence="8">
    <location>
        <begin position="169"/>
        <end position="187"/>
    </location>
</feature>
<dbReference type="Proteomes" id="UP001152798">
    <property type="component" value="Chromosome 2"/>
</dbReference>
<keyword evidence="11" id="KW-1185">Reference proteome</keyword>
<dbReference type="InterPro" id="IPR013083">
    <property type="entry name" value="Znf_RING/FYVE/PHD"/>
</dbReference>
<organism evidence="10 11">
    <name type="scientific">Nezara viridula</name>
    <name type="common">Southern green stink bug</name>
    <name type="synonym">Cimex viridulus</name>
    <dbReference type="NCBI Taxonomy" id="85310"/>
    <lineage>
        <taxon>Eukaryota</taxon>
        <taxon>Metazoa</taxon>
        <taxon>Ecdysozoa</taxon>
        <taxon>Arthropoda</taxon>
        <taxon>Hexapoda</taxon>
        <taxon>Insecta</taxon>
        <taxon>Pterygota</taxon>
        <taxon>Neoptera</taxon>
        <taxon>Paraneoptera</taxon>
        <taxon>Hemiptera</taxon>
        <taxon>Heteroptera</taxon>
        <taxon>Panheteroptera</taxon>
        <taxon>Pentatomomorpha</taxon>
        <taxon>Pentatomoidea</taxon>
        <taxon>Pentatomidae</taxon>
        <taxon>Pentatominae</taxon>
        <taxon>Nezara</taxon>
    </lineage>
</organism>
<dbReference type="GO" id="GO:0061630">
    <property type="term" value="F:ubiquitin protein ligase activity"/>
    <property type="evidence" value="ECO:0007669"/>
    <property type="project" value="TreeGrafter"/>
</dbReference>
<feature type="transmembrane region" description="Helical" evidence="8">
    <location>
        <begin position="135"/>
        <end position="163"/>
    </location>
</feature>
<evidence type="ECO:0000256" key="3">
    <source>
        <dbReference type="ARBA" id="ARBA00022723"/>
    </source>
</evidence>
<evidence type="ECO:0000313" key="10">
    <source>
        <dbReference type="EMBL" id="CAH1392878.1"/>
    </source>
</evidence>
<name>A0A9P0H0H5_NEZVI</name>
<dbReference type="AlphaFoldDB" id="A0A9P0H0H5"/>
<feature type="transmembrane region" description="Helical" evidence="8">
    <location>
        <begin position="96"/>
        <end position="114"/>
    </location>
</feature>
<keyword evidence="5" id="KW-0862">Zinc</keyword>
<feature type="domain" description="RING-type" evidence="9">
    <location>
        <begin position="221"/>
        <end position="270"/>
    </location>
</feature>
<reference evidence="10" key="1">
    <citation type="submission" date="2022-01" db="EMBL/GenBank/DDBJ databases">
        <authorList>
            <person name="King R."/>
        </authorList>
    </citation>
    <scope>NUCLEOTIDE SEQUENCE</scope>
</reference>
<evidence type="ECO:0000256" key="5">
    <source>
        <dbReference type="ARBA" id="ARBA00022833"/>
    </source>
</evidence>
<dbReference type="CDD" id="cd16475">
    <property type="entry name" value="RING-H2_RNF121-like"/>
    <property type="match status" value="1"/>
</dbReference>
<dbReference type="OrthoDB" id="446635at2759"/>
<dbReference type="InterPro" id="IPR001841">
    <property type="entry name" value="Znf_RING"/>
</dbReference>
<dbReference type="GO" id="GO:0005789">
    <property type="term" value="C:endoplasmic reticulum membrane"/>
    <property type="evidence" value="ECO:0007669"/>
    <property type="project" value="TreeGrafter"/>
</dbReference>
<dbReference type="Gene3D" id="3.30.40.10">
    <property type="entry name" value="Zinc/RING finger domain, C3HC4 (zinc finger)"/>
    <property type="match status" value="1"/>
</dbReference>
<dbReference type="GO" id="GO:0036503">
    <property type="term" value="P:ERAD pathway"/>
    <property type="evidence" value="ECO:0007669"/>
    <property type="project" value="TreeGrafter"/>
</dbReference>
<evidence type="ECO:0000256" key="1">
    <source>
        <dbReference type="ARBA" id="ARBA00004141"/>
    </source>
</evidence>
<evidence type="ECO:0000256" key="7">
    <source>
        <dbReference type="ARBA" id="ARBA00023136"/>
    </source>
</evidence>
<accession>A0A9P0H0H5</accession>
<feature type="transmembrane region" description="Helical" evidence="8">
    <location>
        <begin position="74"/>
        <end position="90"/>
    </location>
</feature>
<dbReference type="PANTHER" id="PTHR13407">
    <property type="entry name" value="RNF121 PROTEIN"/>
    <property type="match status" value="1"/>
</dbReference>
<evidence type="ECO:0000256" key="6">
    <source>
        <dbReference type="ARBA" id="ARBA00022989"/>
    </source>
</evidence>
<dbReference type="EMBL" id="OV725078">
    <property type="protein sequence ID" value="CAH1392878.1"/>
    <property type="molecule type" value="Genomic_DNA"/>
</dbReference>
<proteinExistence type="predicted"/>
<dbReference type="SMART" id="SM00184">
    <property type="entry name" value="RING"/>
    <property type="match status" value="1"/>
</dbReference>
<evidence type="ECO:0000313" key="11">
    <source>
        <dbReference type="Proteomes" id="UP001152798"/>
    </source>
</evidence>
<protein>
    <recommendedName>
        <fullName evidence="9">RING-type domain-containing protein</fullName>
    </recommendedName>
</protein>